<name>A0A8H6M7A5_9AGAR</name>
<sequence>MPTALTSKSLRNILSKLHLYDRHEDLWAALKEGCFLSRQPILFQTKFLVRDWWEPEHQPRTLIDVIAEWDEACRLGASEEFTVPPGIDGKDILSILIQTQDGVEEELDRSKKYLEHVDEATEDIRELTETLQTVLDF</sequence>
<reference evidence="1 2" key="1">
    <citation type="submission" date="2020-07" db="EMBL/GenBank/DDBJ databases">
        <title>Comparative genomics of pyrophilous fungi reveals a link between fire events and developmental genes.</title>
        <authorList>
            <consortium name="DOE Joint Genome Institute"/>
            <person name="Steindorff A.S."/>
            <person name="Carver A."/>
            <person name="Calhoun S."/>
            <person name="Stillman K."/>
            <person name="Liu H."/>
            <person name="Lipzen A."/>
            <person name="Pangilinan J."/>
            <person name="Labutti K."/>
            <person name="Bruns T.D."/>
            <person name="Grigoriev I.V."/>
        </authorList>
    </citation>
    <scope>NUCLEOTIDE SEQUENCE [LARGE SCALE GENOMIC DNA]</scope>
    <source>
        <strain evidence="1 2">CBS 144469</strain>
    </source>
</reference>
<evidence type="ECO:0000313" key="2">
    <source>
        <dbReference type="Proteomes" id="UP000521943"/>
    </source>
</evidence>
<dbReference type="Proteomes" id="UP000521943">
    <property type="component" value="Unassembled WGS sequence"/>
</dbReference>
<dbReference type="EMBL" id="JACGCI010000033">
    <property type="protein sequence ID" value="KAF6754761.1"/>
    <property type="molecule type" value="Genomic_DNA"/>
</dbReference>
<evidence type="ECO:0000313" key="1">
    <source>
        <dbReference type="EMBL" id="KAF6754761.1"/>
    </source>
</evidence>
<comment type="caution">
    <text evidence="1">The sequence shown here is derived from an EMBL/GenBank/DDBJ whole genome shotgun (WGS) entry which is preliminary data.</text>
</comment>
<keyword evidence="2" id="KW-1185">Reference proteome</keyword>
<organism evidence="1 2">
    <name type="scientific">Ephemerocybe angulata</name>
    <dbReference type="NCBI Taxonomy" id="980116"/>
    <lineage>
        <taxon>Eukaryota</taxon>
        <taxon>Fungi</taxon>
        <taxon>Dikarya</taxon>
        <taxon>Basidiomycota</taxon>
        <taxon>Agaricomycotina</taxon>
        <taxon>Agaricomycetes</taxon>
        <taxon>Agaricomycetidae</taxon>
        <taxon>Agaricales</taxon>
        <taxon>Agaricineae</taxon>
        <taxon>Psathyrellaceae</taxon>
        <taxon>Ephemerocybe</taxon>
    </lineage>
</organism>
<protein>
    <submittedName>
        <fullName evidence="1">Uncharacterized protein</fullName>
    </submittedName>
</protein>
<accession>A0A8H6M7A5</accession>
<gene>
    <name evidence="1" type="ORF">DFP72DRAFT_1068325</name>
</gene>
<proteinExistence type="predicted"/>
<dbReference type="AlphaFoldDB" id="A0A8H6M7A5"/>